<protein>
    <recommendedName>
        <fullName evidence="3">STAS domain-containing protein</fullName>
    </recommendedName>
</protein>
<dbReference type="EMBL" id="MUHD01000006">
    <property type="protein sequence ID" value="OXB10272.1"/>
    <property type="molecule type" value="Genomic_DNA"/>
</dbReference>
<name>A0ABX4CY28_9FLAO</name>
<evidence type="ECO:0000313" key="1">
    <source>
        <dbReference type="EMBL" id="OXB10272.1"/>
    </source>
</evidence>
<evidence type="ECO:0000313" key="2">
    <source>
        <dbReference type="Proteomes" id="UP000198381"/>
    </source>
</evidence>
<accession>A0ABX4CY28</accession>
<comment type="caution">
    <text evidence="1">The sequence shown here is derived from an EMBL/GenBank/DDBJ whole genome shotgun (WGS) entry which is preliminary data.</text>
</comment>
<keyword evidence="2" id="KW-1185">Reference proteome</keyword>
<reference evidence="1 2" key="1">
    <citation type="submission" date="2016-11" db="EMBL/GenBank/DDBJ databases">
        <title>Whole genomes of Flavobacteriaceae.</title>
        <authorList>
            <person name="Stine C."/>
            <person name="Li C."/>
            <person name="Tadesse D."/>
        </authorList>
    </citation>
    <scope>NUCLEOTIDE SEQUENCE [LARGE SCALE GENOMIC DNA]</scope>
    <source>
        <strain evidence="1 2">CCUG 60112</strain>
    </source>
</reference>
<evidence type="ECO:0008006" key="3">
    <source>
        <dbReference type="Google" id="ProtNLM"/>
    </source>
</evidence>
<dbReference type="Proteomes" id="UP000198381">
    <property type="component" value="Unassembled WGS sequence"/>
</dbReference>
<sequence length="98" mass="10754">MMTTNDVAKVFDTVLSIPSMNDVVKIDLKISRKNVLLLNHVIQRGLAAKGDDKPSILLTSVSEDNLQDLKLFGEECLLKAGLIELSEKLNTLNETGKS</sequence>
<gene>
    <name evidence="1" type="ORF">B0A81_04070</name>
</gene>
<proteinExistence type="predicted"/>
<organism evidence="1 2">
    <name type="scientific">Flavobacterium plurextorum</name>
    <dbReference type="NCBI Taxonomy" id="1114867"/>
    <lineage>
        <taxon>Bacteria</taxon>
        <taxon>Pseudomonadati</taxon>
        <taxon>Bacteroidota</taxon>
        <taxon>Flavobacteriia</taxon>
        <taxon>Flavobacteriales</taxon>
        <taxon>Flavobacteriaceae</taxon>
        <taxon>Flavobacterium</taxon>
    </lineage>
</organism>